<dbReference type="Proteomes" id="UP000264330">
    <property type="component" value="Unassembled WGS sequence"/>
</dbReference>
<proteinExistence type="predicted"/>
<evidence type="ECO:0000313" key="2">
    <source>
        <dbReference type="EMBL" id="HCV79429.1"/>
    </source>
</evidence>
<evidence type="ECO:0000313" key="3">
    <source>
        <dbReference type="Proteomes" id="UP000264330"/>
    </source>
</evidence>
<evidence type="ECO:0008006" key="4">
    <source>
        <dbReference type="Google" id="ProtNLM"/>
    </source>
</evidence>
<organism evidence="2 3">
    <name type="scientific">Zunongwangia profunda</name>
    <dbReference type="NCBI Taxonomy" id="398743"/>
    <lineage>
        <taxon>Bacteria</taxon>
        <taxon>Pseudomonadati</taxon>
        <taxon>Bacteroidota</taxon>
        <taxon>Flavobacteriia</taxon>
        <taxon>Flavobacteriales</taxon>
        <taxon>Flavobacteriaceae</taxon>
        <taxon>Zunongwangia</taxon>
    </lineage>
</organism>
<feature type="transmembrane region" description="Helical" evidence="1">
    <location>
        <begin position="123"/>
        <end position="143"/>
    </location>
</feature>
<protein>
    <recommendedName>
        <fullName evidence="4">DUF2938 domain-containing protein</fullName>
    </recommendedName>
</protein>
<comment type="caution">
    <text evidence="2">The sequence shown here is derived from an EMBL/GenBank/DDBJ whole genome shotgun (WGS) entry which is preliminary data.</text>
</comment>
<sequence>MFRLIITAIFSTTMMTLFSYLYEARHSSKFKEPQLLNFLLCFSIVFPIKPHKKSWWGWLIHYLIGGIFVLIFKGLIIYGLMEESFWYALLYGLLIGLVGIAGWKCMFTMVGKPPSLNKKHYYIHLWLAHLIFGATMGFVYTIWA</sequence>
<evidence type="ECO:0000256" key="1">
    <source>
        <dbReference type="SAM" id="Phobius"/>
    </source>
</evidence>
<feature type="transmembrane region" description="Helical" evidence="1">
    <location>
        <begin position="55"/>
        <end position="78"/>
    </location>
</feature>
<feature type="transmembrane region" description="Helical" evidence="1">
    <location>
        <begin position="85"/>
        <end position="103"/>
    </location>
</feature>
<accession>A0A3D5IU61</accession>
<keyword evidence="1" id="KW-0472">Membrane</keyword>
<feature type="transmembrane region" description="Helical" evidence="1">
    <location>
        <begin position="6"/>
        <end position="22"/>
    </location>
</feature>
<keyword evidence="1" id="KW-1133">Transmembrane helix</keyword>
<name>A0A3D5IU61_9FLAO</name>
<dbReference type="AlphaFoldDB" id="A0A3D5IU61"/>
<dbReference type="EMBL" id="DPMF01000002">
    <property type="protein sequence ID" value="HCV79429.1"/>
    <property type="molecule type" value="Genomic_DNA"/>
</dbReference>
<keyword evidence="1" id="KW-0812">Transmembrane</keyword>
<gene>
    <name evidence="2" type="ORF">DGQ38_00050</name>
</gene>
<reference evidence="2 3" key="1">
    <citation type="journal article" date="2018" name="Nat. Biotechnol.">
        <title>A standardized bacterial taxonomy based on genome phylogeny substantially revises the tree of life.</title>
        <authorList>
            <person name="Parks D.H."/>
            <person name="Chuvochina M."/>
            <person name="Waite D.W."/>
            <person name="Rinke C."/>
            <person name="Skarshewski A."/>
            <person name="Chaumeil P.A."/>
            <person name="Hugenholtz P."/>
        </authorList>
    </citation>
    <scope>NUCLEOTIDE SEQUENCE [LARGE SCALE GENOMIC DNA]</scope>
    <source>
        <strain evidence="2">UBA9359</strain>
    </source>
</reference>